<organism evidence="2 3">
    <name type="scientific">Coniochaeta ligniaria NRRL 30616</name>
    <dbReference type="NCBI Taxonomy" id="1408157"/>
    <lineage>
        <taxon>Eukaryota</taxon>
        <taxon>Fungi</taxon>
        <taxon>Dikarya</taxon>
        <taxon>Ascomycota</taxon>
        <taxon>Pezizomycotina</taxon>
        <taxon>Sordariomycetes</taxon>
        <taxon>Sordariomycetidae</taxon>
        <taxon>Coniochaetales</taxon>
        <taxon>Coniochaetaceae</taxon>
        <taxon>Coniochaeta</taxon>
    </lineage>
</organism>
<dbReference type="InParanoid" id="A0A1J7IP53"/>
<accession>A0A1J7IP53</accession>
<name>A0A1J7IP53_9PEZI</name>
<evidence type="ECO:0000313" key="3">
    <source>
        <dbReference type="Proteomes" id="UP000182658"/>
    </source>
</evidence>
<evidence type="ECO:0000313" key="2">
    <source>
        <dbReference type="EMBL" id="OIW29254.1"/>
    </source>
</evidence>
<evidence type="ECO:0000256" key="1">
    <source>
        <dbReference type="SAM" id="MobiDB-lite"/>
    </source>
</evidence>
<dbReference type="EMBL" id="KV875098">
    <property type="protein sequence ID" value="OIW29254.1"/>
    <property type="molecule type" value="Genomic_DNA"/>
</dbReference>
<sequence length="374" mass="40669">MPSPPTPENSQSNWSAEYDTEQSMTAEQAIKMGWTFVNRRLENDTDEEDPTLEKFITLLRAVDNDKAAEERHHNQELLVATIASLTESIASMSSEVSVMKSDVVKFAAMEQRQAVLDRRARDIQDDMIKFTTMIQRHLDQKFSEVLSQLEDANSTGVISIVKLDELQLQMATSTSIEKACSSIEDIVAKAEMRLTKRMESVALKTAQLADQLAAVNKVGNSLPQMQKQLAAVANVGNELAGCITNELRDVQCKAGKLPKMASQLETVKFCVQLIAKKLNVPEVQAALASRSPLVQQSAGPKPAIQHAPGNPAGGKAVQPQAGAAAPYTPPPRAKAAPARKSRSLSGKQKTVSGTRLPSYGRMDQYVLKTGQASK</sequence>
<dbReference type="OrthoDB" id="10392564at2759"/>
<feature type="region of interest" description="Disordered" evidence="1">
    <location>
        <begin position="1"/>
        <end position="22"/>
    </location>
</feature>
<feature type="compositionally biased region" description="Polar residues" evidence="1">
    <location>
        <begin position="8"/>
        <end position="22"/>
    </location>
</feature>
<reference evidence="2 3" key="1">
    <citation type="submission" date="2016-10" db="EMBL/GenBank/DDBJ databases">
        <title>Draft genome sequence of Coniochaeta ligniaria NRRL30616, a lignocellulolytic fungus for bioabatement of inhibitors in plant biomass hydrolysates.</title>
        <authorList>
            <consortium name="DOE Joint Genome Institute"/>
            <person name="Jimenez D.J."/>
            <person name="Hector R.E."/>
            <person name="Riley R."/>
            <person name="Sun H."/>
            <person name="Grigoriev I.V."/>
            <person name="Van Elsas J.D."/>
            <person name="Nichols N.N."/>
        </authorList>
    </citation>
    <scope>NUCLEOTIDE SEQUENCE [LARGE SCALE GENOMIC DNA]</scope>
    <source>
        <strain evidence="2 3">NRRL 30616</strain>
    </source>
</reference>
<feature type="region of interest" description="Disordered" evidence="1">
    <location>
        <begin position="294"/>
        <end position="374"/>
    </location>
</feature>
<proteinExistence type="predicted"/>
<dbReference type="AlphaFoldDB" id="A0A1J7IP53"/>
<keyword evidence="3" id="KW-1185">Reference proteome</keyword>
<dbReference type="Proteomes" id="UP000182658">
    <property type="component" value="Unassembled WGS sequence"/>
</dbReference>
<feature type="compositionally biased region" description="Polar residues" evidence="1">
    <location>
        <begin position="343"/>
        <end position="355"/>
    </location>
</feature>
<protein>
    <submittedName>
        <fullName evidence="2">Uncharacterized protein</fullName>
    </submittedName>
</protein>
<gene>
    <name evidence="2" type="ORF">CONLIGDRAFT_715623</name>
</gene>